<dbReference type="EMBL" id="CYKH01001941">
    <property type="protein sequence ID" value="CUG91564.1"/>
    <property type="molecule type" value="Genomic_DNA"/>
</dbReference>
<sequence>MIPSPIAFTAPALGNGDGGESLPSATEEEEVYHQLWTGGGVRGLSEGDENVAKDAMSAKLREAFIELFHLPMAQFEHRHISRVSAYSVTQFRRLFMSLAAVNNNSDCLVRMDPFKQLQCYLWAEKLRPLGGGDGAAPATSALFSGLAVDSMCSLALSCSVWKRGRYQRRLTPAYLGSVFNAIVHDKKLLNSSQLLLRNVVHGGDNWREYEWLSDRLKVCEAMILESNFTTTDIDARALFQGGDITTRSVKDSHGRLSSLHLATRDNGDQRVELTRRLTSLEAISVLHHKATNQATPQWIVYPATSTQKQCRTTAINMLLFTGDSLGRQSFRRLLDALRRGTPSPSDEVRVPYGSKFVRTNFRHWPSKAVAKWQDAVLVIYPSYDELHMFESLMPHHNVFYGLPFKRPSNTVNTFFENVVAERRRLRCGENGGIPPASNVATEEEEPLFYIVFLWDAITNRPRTESLAPCLPALPLSEFPLRTTHDYDALKRAADQGMNLFHDPPVPSFRALGIRIPLHVHNSNMWDRVESPTTSDWLTRMSVHCNMTTLSSPLNGAATSLRLPGDWVVGEHPTSDSTHLYRVTTQLKHTPASLTRLRVSPPEPWPMVVNESYKFQPTNWRLMRLETPFIWLRNATALVQQRHHEQQQQRTENSRQHHVFFSQLRLLDMGKIMLASGNMFQTSDMLHEGCVGNYWLSGAALHNVSMRPYLRRLSRRVSEVALSLMQHRVNYPGYDWKFSFHPEVDCGQLGTLMTVNTLLIDIVNNERRRTEGRA</sequence>
<reference evidence="2" key="1">
    <citation type="submission" date="2015-09" db="EMBL/GenBank/DDBJ databases">
        <authorList>
            <consortium name="Pathogen Informatics"/>
        </authorList>
    </citation>
    <scope>NUCLEOTIDE SEQUENCE [LARGE SCALE GENOMIC DNA]</scope>
    <source>
        <strain evidence="2">Lake Konstanz</strain>
    </source>
</reference>
<accession>A0A0S4JN46</accession>
<organism evidence="1 2">
    <name type="scientific">Bodo saltans</name>
    <name type="common">Flagellated protozoan</name>
    <dbReference type="NCBI Taxonomy" id="75058"/>
    <lineage>
        <taxon>Eukaryota</taxon>
        <taxon>Discoba</taxon>
        <taxon>Euglenozoa</taxon>
        <taxon>Kinetoplastea</taxon>
        <taxon>Metakinetoplastina</taxon>
        <taxon>Eubodonida</taxon>
        <taxon>Bodonidae</taxon>
        <taxon>Bodo</taxon>
    </lineage>
</organism>
<name>A0A0S4JN46_BODSA</name>
<proteinExistence type="predicted"/>
<protein>
    <submittedName>
        <fullName evidence="1">Uncharacterized protein</fullName>
    </submittedName>
</protein>
<dbReference type="VEuPathDB" id="TriTrypDB:BSAL_32715"/>
<evidence type="ECO:0000313" key="2">
    <source>
        <dbReference type="Proteomes" id="UP000051952"/>
    </source>
</evidence>
<dbReference type="AlphaFoldDB" id="A0A0S4JN46"/>
<evidence type="ECO:0000313" key="1">
    <source>
        <dbReference type="EMBL" id="CUG91564.1"/>
    </source>
</evidence>
<keyword evidence="2" id="KW-1185">Reference proteome</keyword>
<gene>
    <name evidence="1" type="ORF">BSAL_32715</name>
</gene>
<dbReference type="Proteomes" id="UP000051952">
    <property type="component" value="Unassembled WGS sequence"/>
</dbReference>